<sequence length="292" mass="34053">MSRYALLIGNDINNLSPGRSWKALLADIKAHFRVASIQNEDKPFPMLYEEIFLGAIANGSIVKEITLKAFIAERVSRIISNEIHEAIRELPVSHIMTTNYEFSIEGAVPKINNGIIKETTYSIFRRYELHHKTFWHIHGDCKHPNSINLGYEHYCGQLQGMRSYTVSGTNYSSTEVLKTSLIRRLAQKKPLNNQSWIDLFFTQDIYILGLSLDYVESDLWWLLTYRARNKFYRKSGFIRNRIHYFIPKTYTEKAAGKLALLKANDVHVHVIDQPSKRHYYQEILEKIRQDGR</sequence>
<evidence type="ECO:0000313" key="2">
    <source>
        <dbReference type="Proteomes" id="UP001501411"/>
    </source>
</evidence>
<dbReference type="RefSeq" id="WP_345232045.1">
    <property type="nucleotide sequence ID" value="NZ_BAABIQ010000036.1"/>
</dbReference>
<reference evidence="2" key="1">
    <citation type="journal article" date="2019" name="Int. J. Syst. Evol. Microbiol.">
        <title>The Global Catalogue of Microorganisms (GCM) 10K type strain sequencing project: providing services to taxonomists for standard genome sequencing and annotation.</title>
        <authorList>
            <consortium name="The Broad Institute Genomics Platform"/>
            <consortium name="The Broad Institute Genome Sequencing Center for Infectious Disease"/>
            <person name="Wu L."/>
            <person name="Ma J."/>
        </authorList>
    </citation>
    <scope>NUCLEOTIDE SEQUENCE [LARGE SCALE GENOMIC DNA]</scope>
    <source>
        <strain evidence="2">JCM 18200</strain>
    </source>
</reference>
<dbReference type="Proteomes" id="UP001501411">
    <property type="component" value="Unassembled WGS sequence"/>
</dbReference>
<organism evidence="1 2">
    <name type="scientific">Olivibacter ginsenosidimutans</name>
    <dbReference type="NCBI Taxonomy" id="1176537"/>
    <lineage>
        <taxon>Bacteria</taxon>
        <taxon>Pseudomonadati</taxon>
        <taxon>Bacteroidota</taxon>
        <taxon>Sphingobacteriia</taxon>
        <taxon>Sphingobacteriales</taxon>
        <taxon>Sphingobacteriaceae</taxon>
        <taxon>Olivibacter</taxon>
    </lineage>
</organism>
<evidence type="ECO:0000313" key="1">
    <source>
        <dbReference type="EMBL" id="GAA4794946.1"/>
    </source>
</evidence>
<accession>A0ABP9BFZ9</accession>
<protein>
    <recommendedName>
        <fullName evidence="3">SIR2-like domain-containing protein</fullName>
    </recommendedName>
</protein>
<keyword evidence="2" id="KW-1185">Reference proteome</keyword>
<gene>
    <name evidence="1" type="ORF">GCM10023231_24170</name>
</gene>
<proteinExistence type="predicted"/>
<evidence type="ECO:0008006" key="3">
    <source>
        <dbReference type="Google" id="ProtNLM"/>
    </source>
</evidence>
<name>A0ABP9BFZ9_9SPHI</name>
<comment type="caution">
    <text evidence="1">The sequence shown here is derived from an EMBL/GenBank/DDBJ whole genome shotgun (WGS) entry which is preliminary data.</text>
</comment>
<dbReference type="EMBL" id="BAABIQ010000036">
    <property type="protein sequence ID" value="GAA4794946.1"/>
    <property type="molecule type" value="Genomic_DNA"/>
</dbReference>
<dbReference type="Pfam" id="PF13289">
    <property type="entry name" value="SIR2_2"/>
    <property type="match status" value="1"/>
</dbReference>